<dbReference type="Gene3D" id="3.10.10.10">
    <property type="entry name" value="HIV Type 1 Reverse Transcriptase, subunit A, domain 1"/>
    <property type="match status" value="1"/>
</dbReference>
<evidence type="ECO:0000313" key="3">
    <source>
        <dbReference type="Proteomes" id="UP000198211"/>
    </source>
</evidence>
<reference evidence="3" key="1">
    <citation type="submission" date="2017-03" db="EMBL/GenBank/DDBJ databases">
        <title>Phytopthora megakarya and P. palmivora, two closely related causual agents of cacao black pod achieved similar genome size and gene model numbers by different mechanisms.</title>
        <authorList>
            <person name="Ali S."/>
            <person name="Shao J."/>
            <person name="Larry D.J."/>
            <person name="Kronmiller B."/>
            <person name="Shen D."/>
            <person name="Strem M.D."/>
            <person name="Melnick R.L."/>
            <person name="Guiltinan M.J."/>
            <person name="Tyler B.M."/>
            <person name="Meinhardt L.W."/>
            <person name="Bailey B.A."/>
        </authorList>
    </citation>
    <scope>NUCLEOTIDE SEQUENCE [LARGE SCALE GENOMIC DNA]</scope>
    <source>
        <strain evidence="3">zdho120</strain>
    </source>
</reference>
<accession>A0A225V6R0</accession>
<evidence type="ECO:0000256" key="1">
    <source>
        <dbReference type="SAM" id="MobiDB-lite"/>
    </source>
</evidence>
<feature type="compositionally biased region" description="Basic and acidic residues" evidence="1">
    <location>
        <begin position="209"/>
        <end position="221"/>
    </location>
</feature>
<name>A0A225V6R0_9STRA</name>
<comment type="caution">
    <text evidence="2">The sequence shown here is derived from an EMBL/GenBank/DDBJ whole genome shotgun (WGS) entry which is preliminary data.</text>
</comment>
<dbReference type="EMBL" id="NBNE01007447">
    <property type="protein sequence ID" value="OWZ00649.1"/>
    <property type="molecule type" value="Genomic_DNA"/>
</dbReference>
<sequence>MSVPLFSPVVAPRISSTSHSALINWKKARAEYEESVKARSKGDKELYDRLFESVKSTFDDKLLDALCTYRWNVTKEDVTDDRIMTEIDAIIKSVKNHTLPDIDQRFAKELRFDMKETDVHERVLKYFMSCNQIIDDHGLKTCFEGDNGLKEKCKLLIESLAPNELKTDVKNAIRFQIPVARSDEKKLHDLILEKTLEQDRDFRRRKRSRYDEKFTKPDKTQRVQGKPRAKDQRGRPQRGANAEHDSRRSAADRVAKPAADEKKPAAPRDGCLKCGGPHYISSCSAATNEEKKELPKKFHRPRPEKSRMKRIKERLGGINRVMLNDVLELQYCADTGSDRCLISRTNYNELIRRDARVTCIQLDAPVVGKAVGGHEVQSHASIDIRLQLHTAVGPVEPAQPVTCLIIDHDDDEFIVGNDVLVSLGIDVDRQLEQLAGKNRNLEADPFESEEEFRPGHLNDEAIRDGIEKLLTSALKNGFPTESLDELRRITTKHDIWRVVLCDDPPAKVPPYKIRLKPDAKPFRCRARQYAPLQTKFLHEFNQTLVDLGWVYKNPSSRWACAALPVRKPKSDEFRQAVD</sequence>
<gene>
    <name evidence="2" type="ORF">PHMEG_00028115</name>
</gene>
<dbReference type="Proteomes" id="UP000198211">
    <property type="component" value="Unassembled WGS sequence"/>
</dbReference>
<feature type="compositionally biased region" description="Basic and acidic residues" evidence="1">
    <location>
        <begin position="241"/>
        <end position="266"/>
    </location>
</feature>
<feature type="region of interest" description="Disordered" evidence="1">
    <location>
        <begin position="202"/>
        <end position="271"/>
    </location>
</feature>
<dbReference type="AlphaFoldDB" id="A0A225V6R0"/>
<protein>
    <submittedName>
        <fullName evidence="2">Uncharacterized protein</fullName>
    </submittedName>
</protein>
<organism evidence="2 3">
    <name type="scientific">Phytophthora megakarya</name>
    <dbReference type="NCBI Taxonomy" id="4795"/>
    <lineage>
        <taxon>Eukaryota</taxon>
        <taxon>Sar</taxon>
        <taxon>Stramenopiles</taxon>
        <taxon>Oomycota</taxon>
        <taxon>Peronosporomycetes</taxon>
        <taxon>Peronosporales</taxon>
        <taxon>Peronosporaceae</taxon>
        <taxon>Phytophthora</taxon>
    </lineage>
</organism>
<proteinExistence type="predicted"/>
<keyword evidence="3" id="KW-1185">Reference proteome</keyword>
<dbReference type="InterPro" id="IPR043502">
    <property type="entry name" value="DNA/RNA_pol_sf"/>
</dbReference>
<dbReference type="SUPFAM" id="SSF56672">
    <property type="entry name" value="DNA/RNA polymerases"/>
    <property type="match status" value="1"/>
</dbReference>
<dbReference type="OrthoDB" id="117976at2759"/>
<evidence type="ECO:0000313" key="2">
    <source>
        <dbReference type="EMBL" id="OWZ00649.1"/>
    </source>
</evidence>